<dbReference type="EMBL" id="PXOQ01000008">
    <property type="protein sequence ID" value="PSG89467.1"/>
    <property type="molecule type" value="Genomic_DNA"/>
</dbReference>
<keyword evidence="1" id="KW-0472">Membrane</keyword>
<protein>
    <submittedName>
        <fullName evidence="3">DUF2914 domain-containing protein</fullName>
    </submittedName>
</protein>
<feature type="transmembrane region" description="Helical" evidence="1">
    <location>
        <begin position="139"/>
        <end position="161"/>
    </location>
</feature>
<feature type="transmembrane region" description="Helical" evidence="1">
    <location>
        <begin position="200"/>
        <end position="220"/>
    </location>
</feature>
<feature type="transmembrane region" description="Helical" evidence="1">
    <location>
        <begin position="167"/>
        <end position="188"/>
    </location>
</feature>
<evidence type="ECO:0000313" key="4">
    <source>
        <dbReference type="Proteomes" id="UP000238426"/>
    </source>
</evidence>
<dbReference type="AlphaFoldDB" id="A0A2T1NBF0"/>
<keyword evidence="1" id="KW-0812">Transmembrane</keyword>
<dbReference type="Proteomes" id="UP000238426">
    <property type="component" value="Unassembled WGS sequence"/>
</dbReference>
<keyword evidence="1" id="KW-1133">Transmembrane helix</keyword>
<evidence type="ECO:0000313" key="3">
    <source>
        <dbReference type="EMBL" id="PSG89467.1"/>
    </source>
</evidence>
<dbReference type="RefSeq" id="WP_106463142.1">
    <property type="nucleotide sequence ID" value="NZ_PXOQ01000008.1"/>
</dbReference>
<gene>
    <name evidence="3" type="ORF">C7H52_06745</name>
</gene>
<feature type="transmembrane region" description="Helical" evidence="1">
    <location>
        <begin position="82"/>
        <end position="104"/>
    </location>
</feature>
<dbReference type="Pfam" id="PF11141">
    <property type="entry name" value="DUF2914"/>
    <property type="match status" value="1"/>
</dbReference>
<keyword evidence="4" id="KW-1185">Reference proteome</keyword>
<accession>A0A2T1NBF0</accession>
<sequence>MKRTIVKFRNSAFRQFIARHEKYAALLFFIGGFIFDTLTLGRIDRTYDLVVLCLYMTLLPITIYLFNLADDGKWKNTFLERYEVYFPLGIQFFFGGLISAYVIYFSRSVSLSKTISFFIILVALLLANNFLKKRISNKYLQFGIFFFVNFTFFAFMIPVFIKLMNTYVFIASGLISLTVTLGLIFLIYRSSPSTRREISLFKTISIITIMFLTINCFYIFNMIPPVPLALDTGIVAHEIVKKNGDYHITYEKSKWYYFWRDHKITYAYTSGQPVYIFTSIFAPTDIQKKIYHRWKWYNPENETWQTYEDIGYDITGGRDEGFRGYTYKNNVKLGLWKVEVITEEELVIGVIDFEIINKSSSKGKNLVKNTF</sequence>
<dbReference type="OrthoDB" id="9779877at2"/>
<evidence type="ECO:0000256" key="1">
    <source>
        <dbReference type="SAM" id="Phobius"/>
    </source>
</evidence>
<dbReference type="InterPro" id="IPR022606">
    <property type="entry name" value="DUF2914"/>
</dbReference>
<feature type="transmembrane region" description="Helical" evidence="1">
    <location>
        <begin position="23"/>
        <end position="43"/>
    </location>
</feature>
<proteinExistence type="predicted"/>
<reference evidence="3 4" key="1">
    <citation type="submission" date="2018-03" db="EMBL/GenBank/DDBJ databases">
        <title>Mesoflavibacter sp. HG37 and Mesoflavibacter sp. HG96 sp.nov., two marine bacteria isolated from seawater of Western Pacific Ocean.</title>
        <authorList>
            <person name="Cheng H."/>
            <person name="Wu Y.-H."/>
            <person name="Guo L.-L."/>
            <person name="Xu X.-W."/>
        </authorList>
    </citation>
    <scope>NUCLEOTIDE SEQUENCE [LARGE SCALE GENOMIC DNA]</scope>
    <source>
        <strain evidence="3 4">KCTC 32269</strain>
    </source>
</reference>
<evidence type="ECO:0000259" key="2">
    <source>
        <dbReference type="Pfam" id="PF11141"/>
    </source>
</evidence>
<organism evidence="3 4">
    <name type="scientific">Aurantibacter aestuarii</name>
    <dbReference type="NCBI Taxonomy" id="1266046"/>
    <lineage>
        <taxon>Bacteria</taxon>
        <taxon>Pseudomonadati</taxon>
        <taxon>Bacteroidota</taxon>
        <taxon>Flavobacteriia</taxon>
        <taxon>Flavobacteriales</taxon>
        <taxon>Flavobacteriaceae</taxon>
        <taxon>Aurantibacter</taxon>
    </lineage>
</organism>
<feature type="transmembrane region" description="Helical" evidence="1">
    <location>
        <begin position="110"/>
        <end position="127"/>
    </location>
</feature>
<feature type="transmembrane region" description="Helical" evidence="1">
    <location>
        <begin position="49"/>
        <end position="70"/>
    </location>
</feature>
<name>A0A2T1NBF0_9FLAO</name>
<comment type="caution">
    <text evidence="3">The sequence shown here is derived from an EMBL/GenBank/DDBJ whole genome shotgun (WGS) entry which is preliminary data.</text>
</comment>
<feature type="domain" description="DUF2914" evidence="2">
    <location>
        <begin position="288"/>
        <end position="355"/>
    </location>
</feature>